<gene>
    <name evidence="1" type="ORF">CLV41_112116</name>
</gene>
<protein>
    <submittedName>
        <fullName evidence="1">Phytanoyl-CoA dioxygenase PhyH</fullName>
    </submittedName>
</protein>
<dbReference type="SUPFAM" id="SSF51197">
    <property type="entry name" value="Clavaminate synthase-like"/>
    <property type="match status" value="1"/>
</dbReference>
<dbReference type="Gene3D" id="2.60.120.620">
    <property type="entry name" value="q2cbj1_9rhob like domain"/>
    <property type="match status" value="1"/>
</dbReference>
<dbReference type="InterPro" id="IPR008775">
    <property type="entry name" value="Phytyl_CoA_dOase-like"/>
</dbReference>
<dbReference type="GO" id="GO:0016706">
    <property type="term" value="F:2-oxoglutarate-dependent dioxygenase activity"/>
    <property type="evidence" value="ECO:0007669"/>
    <property type="project" value="UniProtKB-ARBA"/>
</dbReference>
<keyword evidence="1" id="KW-0223">Dioxygenase</keyword>
<proteinExistence type="predicted"/>
<organism evidence="1 2">
    <name type="scientific">Roseibium marinum</name>
    <dbReference type="NCBI Taxonomy" id="281252"/>
    <lineage>
        <taxon>Bacteria</taxon>
        <taxon>Pseudomonadati</taxon>
        <taxon>Pseudomonadota</taxon>
        <taxon>Alphaproteobacteria</taxon>
        <taxon>Hyphomicrobiales</taxon>
        <taxon>Stappiaceae</taxon>
        <taxon>Roseibium</taxon>
    </lineage>
</organism>
<evidence type="ECO:0000313" key="1">
    <source>
        <dbReference type="EMBL" id="POF28701.1"/>
    </source>
</evidence>
<reference evidence="1 2" key="1">
    <citation type="submission" date="2018-01" db="EMBL/GenBank/DDBJ databases">
        <title>Genomic Encyclopedia of Archaeal and Bacterial Type Strains, Phase II (KMG-II): from individual species to whole genera.</title>
        <authorList>
            <person name="Goeker M."/>
        </authorList>
    </citation>
    <scope>NUCLEOTIDE SEQUENCE [LARGE SCALE GENOMIC DNA]</scope>
    <source>
        <strain evidence="1 2">DSM 17023</strain>
    </source>
</reference>
<dbReference type="EMBL" id="PPCN01000012">
    <property type="protein sequence ID" value="POF28701.1"/>
    <property type="molecule type" value="Genomic_DNA"/>
</dbReference>
<sequence length="345" mass="38904">MRTADFLKTPFYAAELATGAKSFCDNPLIGSRRLNEAGLHVKRIDLAERMADARRRRLAHLVAEEDRAAYAQDGFIQKRGLLAESDLEGLRAEIATTRFDSWDMRQGNAVTRFIPLPPKVLRNLPYLRDFVWSKPFQNGLRYVASTNGDPLVYLHIVMTDPKGGKRADPQTAFHSDTFHPTAKAWFFLYDIDDAEGPFTYIPGSHRLTAERLAWEREQSLTAATNKDRLHARGSFRLRADELGALNYPEPLRFAVPGNTLVVADTHGFHARAPSERPSVRVGIYGSLRRNPFVPWTGLDPFDLPGLRGRQARLFVAQKDLATRLKGRPVSHRYAGKVLATEPPKF</sequence>
<comment type="caution">
    <text evidence="1">The sequence shown here is derived from an EMBL/GenBank/DDBJ whole genome shotgun (WGS) entry which is preliminary data.</text>
</comment>
<evidence type="ECO:0000313" key="2">
    <source>
        <dbReference type="Proteomes" id="UP000236959"/>
    </source>
</evidence>
<dbReference type="OrthoDB" id="547161at2"/>
<dbReference type="RefSeq" id="WP_103224740.1">
    <property type="nucleotide sequence ID" value="NZ_PPCN01000012.1"/>
</dbReference>
<dbReference type="AlphaFoldDB" id="A0A2S3ULZ0"/>
<dbReference type="Pfam" id="PF05721">
    <property type="entry name" value="PhyH"/>
    <property type="match status" value="1"/>
</dbReference>
<dbReference type="Proteomes" id="UP000236959">
    <property type="component" value="Unassembled WGS sequence"/>
</dbReference>
<name>A0A2S3ULZ0_9HYPH</name>
<accession>A0A2S3ULZ0</accession>
<keyword evidence="2" id="KW-1185">Reference proteome</keyword>
<keyword evidence="1" id="KW-0560">Oxidoreductase</keyword>